<feature type="transmembrane region" description="Helical" evidence="1">
    <location>
        <begin position="6"/>
        <end position="23"/>
    </location>
</feature>
<dbReference type="PANTHER" id="PTHR34478">
    <property type="entry name" value="PROTEIN LEMA"/>
    <property type="match status" value="1"/>
</dbReference>
<reference evidence="2" key="1">
    <citation type="submission" date="2021-11" db="EMBL/GenBank/DDBJ databases">
        <title>Clostridia strains as spoilage organisms.</title>
        <authorList>
            <person name="Wambui J."/>
            <person name="Stevens M.J.A."/>
            <person name="Stephan R."/>
        </authorList>
    </citation>
    <scope>NUCLEOTIDE SEQUENCE</scope>
    <source>
        <strain evidence="2">CF009</strain>
    </source>
</reference>
<dbReference type="Proteomes" id="UP001164733">
    <property type="component" value="Chromosome"/>
</dbReference>
<dbReference type="Pfam" id="PF04011">
    <property type="entry name" value="LemA"/>
    <property type="match status" value="1"/>
</dbReference>
<organism evidence="2 3">
    <name type="scientific">Clostridium estertheticum</name>
    <dbReference type="NCBI Taxonomy" id="238834"/>
    <lineage>
        <taxon>Bacteria</taxon>
        <taxon>Bacillati</taxon>
        <taxon>Bacillota</taxon>
        <taxon>Clostridia</taxon>
        <taxon>Eubacteriales</taxon>
        <taxon>Clostridiaceae</taxon>
        <taxon>Clostridium</taxon>
    </lineage>
</organism>
<evidence type="ECO:0000256" key="1">
    <source>
        <dbReference type="SAM" id="Phobius"/>
    </source>
</evidence>
<dbReference type="AlphaFoldDB" id="A0AA47EL60"/>
<name>A0AA47EL60_9CLOT</name>
<accession>A0AA47EL60</accession>
<proteinExistence type="predicted"/>
<gene>
    <name evidence="2" type="ORF">LL038_08290</name>
</gene>
<dbReference type="PANTHER" id="PTHR34478:SF2">
    <property type="entry name" value="MEMBRANE PROTEIN"/>
    <property type="match status" value="1"/>
</dbReference>
<keyword evidence="1" id="KW-1133">Transmembrane helix</keyword>
<dbReference type="InterPro" id="IPR007156">
    <property type="entry name" value="MamQ_LemA"/>
</dbReference>
<evidence type="ECO:0000313" key="2">
    <source>
        <dbReference type="EMBL" id="WAG62221.1"/>
    </source>
</evidence>
<protein>
    <submittedName>
        <fullName evidence="2">LemA family protein</fullName>
    </submittedName>
</protein>
<sequence length="180" mass="20617">MLIPVIIVVVILVIIVVFYNSLVGNRNKVRNSWGQIDIQLKRRFDLIPNLVEIVKGYDNHERSTFEGVTSARTKYLSSSTPEDMMNANGELTQVLGKLFAVAEAYPELKSNINFLELQEELSKTEDKIGYARQFYNDVVMEYNNVVQMFPSSIVARFCSFKEESSFNVDEDEKSAPQIKF</sequence>
<evidence type="ECO:0000313" key="3">
    <source>
        <dbReference type="Proteomes" id="UP001164733"/>
    </source>
</evidence>
<keyword evidence="1" id="KW-0812">Transmembrane</keyword>
<dbReference type="RefSeq" id="WP_216125237.1">
    <property type="nucleotide sequence ID" value="NZ_CP086239.1"/>
</dbReference>
<keyword evidence="1" id="KW-0472">Membrane</keyword>
<dbReference type="EMBL" id="CP086239">
    <property type="protein sequence ID" value="WAG62221.1"/>
    <property type="molecule type" value="Genomic_DNA"/>
</dbReference>